<evidence type="ECO:0008006" key="2">
    <source>
        <dbReference type="Google" id="ProtNLM"/>
    </source>
</evidence>
<name>X0ZA11_9ZZZZ</name>
<dbReference type="Pfam" id="PF08843">
    <property type="entry name" value="AbiEii"/>
    <property type="match status" value="1"/>
</dbReference>
<sequence length="231" mass="27236">MKGKISYIKSEQRKIARLITKKFRKYYLTGGTALSFYFDHRFSQDLDFFTQDYRKEDPDLIMSFVSKGSGFDFKLEACQDDPKLIPMRVYSLGLKRRCVLKIDFVQDFEKNIKRIKNGLHSLEDVYYRKISAGIGTAKKQDTTGRIIHAGRQSVKDLFDLYYLSKHHRALSEFFFEYFPYGKAEALIAWYRGFNRMRLKIELLDLVPKVDTAKVITYLDGEILKKMPERLL</sequence>
<evidence type="ECO:0000313" key="1">
    <source>
        <dbReference type="EMBL" id="GAG66079.1"/>
    </source>
</evidence>
<reference evidence="1" key="1">
    <citation type="journal article" date="2014" name="Front. Microbiol.">
        <title>High frequency of phylogenetically diverse reductive dehalogenase-homologous genes in deep subseafloor sedimentary metagenomes.</title>
        <authorList>
            <person name="Kawai M."/>
            <person name="Futagami T."/>
            <person name="Toyoda A."/>
            <person name="Takaki Y."/>
            <person name="Nishi S."/>
            <person name="Hori S."/>
            <person name="Arai W."/>
            <person name="Tsubouchi T."/>
            <person name="Morono Y."/>
            <person name="Uchiyama I."/>
            <person name="Ito T."/>
            <person name="Fujiyama A."/>
            <person name="Inagaki F."/>
            <person name="Takami H."/>
        </authorList>
    </citation>
    <scope>NUCLEOTIDE SEQUENCE</scope>
    <source>
        <strain evidence="1">Expedition CK06-06</strain>
    </source>
</reference>
<dbReference type="EMBL" id="BART01002679">
    <property type="protein sequence ID" value="GAG66079.1"/>
    <property type="molecule type" value="Genomic_DNA"/>
</dbReference>
<comment type="caution">
    <text evidence="1">The sequence shown here is derived from an EMBL/GenBank/DDBJ whole genome shotgun (WGS) entry which is preliminary data.</text>
</comment>
<accession>X0ZA11</accession>
<protein>
    <recommendedName>
        <fullName evidence="2">Nucleotidyl transferase AbiEii/AbiGii toxin family protein</fullName>
    </recommendedName>
</protein>
<gene>
    <name evidence="1" type="ORF">S01H4_07984</name>
</gene>
<dbReference type="AlphaFoldDB" id="X0ZA11"/>
<proteinExistence type="predicted"/>
<dbReference type="Gene3D" id="3.10.450.620">
    <property type="entry name" value="JHP933, nucleotidyltransferase-like core domain"/>
    <property type="match status" value="1"/>
</dbReference>
<dbReference type="InterPro" id="IPR014942">
    <property type="entry name" value="AbiEii"/>
</dbReference>
<organism evidence="1">
    <name type="scientific">marine sediment metagenome</name>
    <dbReference type="NCBI Taxonomy" id="412755"/>
    <lineage>
        <taxon>unclassified sequences</taxon>
        <taxon>metagenomes</taxon>
        <taxon>ecological metagenomes</taxon>
    </lineage>
</organism>